<name>A0ACC0FTX4_9ERIC</name>
<gene>
    <name evidence="1" type="ORF">LOK49_LG12G00400</name>
</gene>
<dbReference type="Proteomes" id="UP001060215">
    <property type="component" value="Chromosome 13"/>
</dbReference>
<reference evidence="1 2" key="1">
    <citation type="journal article" date="2022" name="Plant J.">
        <title>Chromosome-level genome of Camellia lanceoleosa provides a valuable resource for understanding genome evolution and self-incompatibility.</title>
        <authorList>
            <person name="Gong W."/>
            <person name="Xiao S."/>
            <person name="Wang L."/>
            <person name="Liao Z."/>
            <person name="Chang Y."/>
            <person name="Mo W."/>
            <person name="Hu G."/>
            <person name="Li W."/>
            <person name="Zhao G."/>
            <person name="Zhu H."/>
            <person name="Hu X."/>
            <person name="Ji K."/>
            <person name="Xiang X."/>
            <person name="Song Q."/>
            <person name="Yuan D."/>
            <person name="Jin S."/>
            <person name="Zhang L."/>
        </authorList>
    </citation>
    <scope>NUCLEOTIDE SEQUENCE [LARGE SCALE GENOMIC DNA]</scope>
    <source>
        <strain evidence="1">SQ_2022a</strain>
    </source>
</reference>
<proteinExistence type="predicted"/>
<keyword evidence="2" id="KW-1185">Reference proteome</keyword>
<sequence length="129" mass="14478">MNSGVKDARVEAGKEDVSRNDVAVSNDVVSIVQDTVDGSLHVMEDRFRRVVQSTVRISGTGLGNSKNGGYDHDDVLKSIDKFSKKSIETWFDAKCWFADGSKGKWVYTWYWSFVGVSEIFLMTMLNVLD</sequence>
<dbReference type="EMBL" id="CM045770">
    <property type="protein sequence ID" value="KAI7991510.1"/>
    <property type="molecule type" value="Genomic_DNA"/>
</dbReference>
<evidence type="ECO:0000313" key="1">
    <source>
        <dbReference type="EMBL" id="KAI7991510.1"/>
    </source>
</evidence>
<accession>A0ACC0FTX4</accession>
<comment type="caution">
    <text evidence="1">The sequence shown here is derived from an EMBL/GenBank/DDBJ whole genome shotgun (WGS) entry which is preliminary data.</text>
</comment>
<protein>
    <submittedName>
        <fullName evidence="1">Uncharacterized protein</fullName>
    </submittedName>
</protein>
<organism evidence="1 2">
    <name type="scientific">Camellia lanceoleosa</name>
    <dbReference type="NCBI Taxonomy" id="1840588"/>
    <lineage>
        <taxon>Eukaryota</taxon>
        <taxon>Viridiplantae</taxon>
        <taxon>Streptophyta</taxon>
        <taxon>Embryophyta</taxon>
        <taxon>Tracheophyta</taxon>
        <taxon>Spermatophyta</taxon>
        <taxon>Magnoliopsida</taxon>
        <taxon>eudicotyledons</taxon>
        <taxon>Gunneridae</taxon>
        <taxon>Pentapetalae</taxon>
        <taxon>asterids</taxon>
        <taxon>Ericales</taxon>
        <taxon>Theaceae</taxon>
        <taxon>Camellia</taxon>
    </lineage>
</organism>
<evidence type="ECO:0000313" key="2">
    <source>
        <dbReference type="Proteomes" id="UP001060215"/>
    </source>
</evidence>